<dbReference type="Pfam" id="PF00903">
    <property type="entry name" value="Glyoxalase"/>
    <property type="match status" value="1"/>
</dbReference>
<name>A0A9X4H5U0_9FIRM</name>
<reference evidence="2" key="1">
    <citation type="submission" date="2022-02" db="EMBL/GenBank/DDBJ databases">
        <authorList>
            <person name="Leng L."/>
        </authorList>
    </citation>
    <scope>NUCLEOTIDE SEQUENCE</scope>
    <source>
        <strain evidence="2">JI</strain>
    </source>
</reference>
<evidence type="ECO:0000313" key="2">
    <source>
        <dbReference type="EMBL" id="MDF9408717.1"/>
    </source>
</evidence>
<evidence type="ECO:0000259" key="1">
    <source>
        <dbReference type="PROSITE" id="PS51819"/>
    </source>
</evidence>
<proteinExistence type="predicted"/>
<evidence type="ECO:0000313" key="3">
    <source>
        <dbReference type="Proteomes" id="UP001154312"/>
    </source>
</evidence>
<dbReference type="InterPro" id="IPR037523">
    <property type="entry name" value="VOC_core"/>
</dbReference>
<dbReference type="PROSITE" id="PS51819">
    <property type="entry name" value="VOC"/>
    <property type="match status" value="1"/>
</dbReference>
<feature type="domain" description="VOC" evidence="1">
    <location>
        <begin position="2"/>
        <end position="120"/>
    </location>
</feature>
<protein>
    <submittedName>
        <fullName evidence="2">VOC family protein</fullName>
    </submittedName>
</protein>
<dbReference type="CDD" id="cd06587">
    <property type="entry name" value="VOC"/>
    <property type="match status" value="1"/>
</dbReference>
<dbReference type="EMBL" id="JAKOAV010000018">
    <property type="protein sequence ID" value="MDF9408717.1"/>
    <property type="molecule type" value="Genomic_DNA"/>
</dbReference>
<comment type="caution">
    <text evidence="2">The sequence shown here is derived from an EMBL/GenBank/DDBJ whole genome shotgun (WGS) entry which is preliminary data.</text>
</comment>
<dbReference type="PANTHER" id="PTHR36113:SF1">
    <property type="entry name" value="GLYOXALASE_BLEOMYCIN RESISTANCE PROTEIN_DIOXYGENASE"/>
    <property type="match status" value="1"/>
</dbReference>
<dbReference type="Gene3D" id="3.10.180.10">
    <property type="entry name" value="2,3-Dihydroxybiphenyl 1,2-Dioxygenase, domain 1"/>
    <property type="match status" value="1"/>
</dbReference>
<dbReference type="InterPro" id="IPR051332">
    <property type="entry name" value="Fosfomycin_Res_Enzymes"/>
</dbReference>
<dbReference type="InterPro" id="IPR004360">
    <property type="entry name" value="Glyas_Fos-R_dOase_dom"/>
</dbReference>
<gene>
    <name evidence="2" type="ORF">L7E55_10185</name>
</gene>
<accession>A0A9X4H5U0</accession>
<dbReference type="SUPFAM" id="SSF54593">
    <property type="entry name" value="Glyoxalase/Bleomycin resistance protein/Dihydroxybiphenyl dioxygenase"/>
    <property type="match status" value="1"/>
</dbReference>
<keyword evidence="3" id="KW-1185">Reference proteome</keyword>
<dbReference type="Proteomes" id="UP001154312">
    <property type="component" value="Unassembled WGS sequence"/>
</dbReference>
<dbReference type="InterPro" id="IPR029068">
    <property type="entry name" value="Glyas_Bleomycin-R_OHBP_Dase"/>
</dbReference>
<dbReference type="RefSeq" id="WP_277444180.1">
    <property type="nucleotide sequence ID" value="NZ_JAKOAV010000018.1"/>
</dbReference>
<sequence length="123" mass="13979">MKFCWCTITVNNMEESLKFYQEIVGLSIEKRYMAGPATEIAFLGSGETKVELLYHNDVNQNINVGQNISLGFEVNSVDEMIKFIQEKGLKIESGPFQPAPHIKFFFVKDPNGLSIQFVENIQL</sequence>
<organism evidence="2 3">
    <name type="scientific">Pelotomaculum isophthalicicum JI</name>
    <dbReference type="NCBI Taxonomy" id="947010"/>
    <lineage>
        <taxon>Bacteria</taxon>
        <taxon>Bacillati</taxon>
        <taxon>Bacillota</taxon>
        <taxon>Clostridia</taxon>
        <taxon>Eubacteriales</taxon>
        <taxon>Desulfotomaculaceae</taxon>
        <taxon>Pelotomaculum</taxon>
    </lineage>
</organism>
<dbReference type="PANTHER" id="PTHR36113">
    <property type="entry name" value="LYASE, PUTATIVE-RELATED-RELATED"/>
    <property type="match status" value="1"/>
</dbReference>
<dbReference type="AlphaFoldDB" id="A0A9X4H5U0"/>